<dbReference type="AlphaFoldDB" id="A0AA86NVT4"/>
<dbReference type="EMBL" id="CATOUU010000372">
    <property type="protein sequence ID" value="CAI9926789.1"/>
    <property type="molecule type" value="Genomic_DNA"/>
</dbReference>
<sequence>MYQQRVKVYSQIPQILSGLTSVRVSQEQQNAETEVETESQFNQMFQMMQKQISTMSQKIAVSPTTIYNKQNSFNPQQYTNLITRLEQNQLVLEELENRVTYQDTCCDVSAKNLQKMTEHFNKLKNFFIKKYMLKQ</sequence>
<evidence type="ECO:0000313" key="1">
    <source>
        <dbReference type="EMBL" id="CAI9926789.1"/>
    </source>
</evidence>
<evidence type="ECO:0000313" key="2">
    <source>
        <dbReference type="EMBL" id="CAL6094821.1"/>
    </source>
</evidence>
<comment type="caution">
    <text evidence="1">The sequence shown here is derived from an EMBL/GenBank/DDBJ whole genome shotgun (WGS) entry which is preliminary data.</text>
</comment>
<proteinExistence type="predicted"/>
<name>A0AA86NVT4_9EUKA</name>
<keyword evidence="3" id="KW-1185">Reference proteome</keyword>
<organism evidence="1">
    <name type="scientific">Hexamita inflata</name>
    <dbReference type="NCBI Taxonomy" id="28002"/>
    <lineage>
        <taxon>Eukaryota</taxon>
        <taxon>Metamonada</taxon>
        <taxon>Diplomonadida</taxon>
        <taxon>Hexamitidae</taxon>
        <taxon>Hexamitinae</taxon>
        <taxon>Hexamita</taxon>
    </lineage>
</organism>
<dbReference type="Proteomes" id="UP001642409">
    <property type="component" value="Unassembled WGS sequence"/>
</dbReference>
<reference evidence="1" key="1">
    <citation type="submission" date="2023-06" db="EMBL/GenBank/DDBJ databases">
        <authorList>
            <person name="Kurt Z."/>
        </authorList>
    </citation>
    <scope>NUCLEOTIDE SEQUENCE</scope>
</reference>
<protein>
    <submittedName>
        <fullName evidence="2">Hypothetical_protein</fullName>
    </submittedName>
</protein>
<reference evidence="2 3" key="2">
    <citation type="submission" date="2024-07" db="EMBL/GenBank/DDBJ databases">
        <authorList>
            <person name="Akdeniz Z."/>
        </authorList>
    </citation>
    <scope>NUCLEOTIDE SEQUENCE [LARGE SCALE GENOMIC DNA]</scope>
</reference>
<accession>A0AA86NVT4</accession>
<dbReference type="EMBL" id="CAXDID020000470">
    <property type="protein sequence ID" value="CAL6094821.1"/>
    <property type="molecule type" value="Genomic_DNA"/>
</dbReference>
<gene>
    <name evidence="1" type="ORF">HINF_LOCUS14434</name>
    <name evidence="2" type="ORF">HINF_LOCUS67652</name>
</gene>
<evidence type="ECO:0000313" key="3">
    <source>
        <dbReference type="Proteomes" id="UP001642409"/>
    </source>
</evidence>